<feature type="domain" description="EIF2B subunit epsilon/gamma LbH" evidence="10">
    <location>
        <begin position="310"/>
        <end position="393"/>
    </location>
</feature>
<keyword evidence="4" id="KW-0396">Initiation factor</keyword>
<feature type="region of interest" description="Disordered" evidence="9">
    <location>
        <begin position="414"/>
        <end position="468"/>
    </location>
</feature>
<dbReference type="Gene3D" id="3.90.550.10">
    <property type="entry name" value="Spore Coat Polysaccharide Biosynthesis Protein SpsA, Chain A"/>
    <property type="match status" value="1"/>
</dbReference>
<organism evidence="11 12">
    <name type="scientific">Pachysolen tannophilus NRRL Y-2460</name>
    <dbReference type="NCBI Taxonomy" id="669874"/>
    <lineage>
        <taxon>Eukaryota</taxon>
        <taxon>Fungi</taxon>
        <taxon>Dikarya</taxon>
        <taxon>Ascomycota</taxon>
        <taxon>Saccharomycotina</taxon>
        <taxon>Pichiomycetes</taxon>
        <taxon>Pachysolenaceae</taxon>
        <taxon>Pachysolen</taxon>
    </lineage>
</organism>
<evidence type="ECO:0000256" key="4">
    <source>
        <dbReference type="ARBA" id="ARBA00022540"/>
    </source>
</evidence>
<keyword evidence="12" id="KW-1185">Reference proteome</keyword>
<evidence type="ECO:0000256" key="2">
    <source>
        <dbReference type="ARBA" id="ARBA00007878"/>
    </source>
</evidence>
<name>A0A1E4U1D7_PACTA</name>
<dbReference type="GO" id="GO:0005085">
    <property type="term" value="F:guanyl-nucleotide exchange factor activity"/>
    <property type="evidence" value="ECO:0007669"/>
    <property type="project" value="EnsemblFungi"/>
</dbReference>
<dbReference type="InterPro" id="IPR056764">
    <property type="entry name" value="LbH_EIF2B3/5"/>
</dbReference>
<evidence type="ECO:0000256" key="3">
    <source>
        <dbReference type="ARBA" id="ARBA00022490"/>
    </source>
</evidence>
<evidence type="ECO:0000256" key="8">
    <source>
        <dbReference type="ARBA" id="ARBA00046432"/>
    </source>
</evidence>
<comment type="subcellular location">
    <subcellularLocation>
        <location evidence="1">Cytoplasm</location>
        <location evidence="1">Cytosol</location>
    </subcellularLocation>
</comment>
<dbReference type="Pfam" id="PF25084">
    <property type="entry name" value="LbH_EIF2B"/>
    <property type="match status" value="1"/>
</dbReference>
<gene>
    <name evidence="11" type="ORF">PACTADRAFT_47655</name>
</gene>
<reference evidence="12" key="1">
    <citation type="submission" date="2016-05" db="EMBL/GenBank/DDBJ databases">
        <title>Comparative genomics of biotechnologically important yeasts.</title>
        <authorList>
            <consortium name="DOE Joint Genome Institute"/>
            <person name="Riley R."/>
            <person name="Haridas S."/>
            <person name="Wolfe K.H."/>
            <person name="Lopes M.R."/>
            <person name="Hittinger C.T."/>
            <person name="Goker M."/>
            <person name="Salamov A."/>
            <person name="Wisecaver J."/>
            <person name="Long T.M."/>
            <person name="Aerts A.L."/>
            <person name="Barry K."/>
            <person name="Choi C."/>
            <person name="Clum A."/>
            <person name="Coughlan A.Y."/>
            <person name="Deshpande S."/>
            <person name="Douglass A.P."/>
            <person name="Hanson S.J."/>
            <person name="Klenk H.-P."/>
            <person name="Labutti K."/>
            <person name="Lapidus A."/>
            <person name="Lindquist E."/>
            <person name="Lipzen A."/>
            <person name="Meier-Kolthoff J.P."/>
            <person name="Ohm R.A."/>
            <person name="Otillar R.P."/>
            <person name="Pangilinan J."/>
            <person name="Peng Y."/>
            <person name="Rokas A."/>
            <person name="Rosa C.A."/>
            <person name="Scheuner C."/>
            <person name="Sibirny A.A."/>
            <person name="Slot J.C."/>
            <person name="Stielow J.B."/>
            <person name="Sun H."/>
            <person name="Kurtzman C.P."/>
            <person name="Blackwell M."/>
            <person name="Grigoriev I.V."/>
            <person name="Jeffries T.W."/>
        </authorList>
    </citation>
    <scope>NUCLEOTIDE SEQUENCE [LARGE SCALE GENOMIC DNA]</scope>
    <source>
        <strain evidence="12">NRRL Y-2460</strain>
    </source>
</reference>
<proteinExistence type="inferred from homology"/>
<dbReference type="PANTHER" id="PTHR45989:SF1">
    <property type="entry name" value="TRANSLATION INITIATION FACTOR EIF-2B SUBUNIT GAMMA"/>
    <property type="match status" value="1"/>
</dbReference>
<dbReference type="GO" id="GO:1903574">
    <property type="term" value="P:negative regulation of cellular response to amino acid starvation"/>
    <property type="evidence" value="ECO:0007669"/>
    <property type="project" value="EnsemblFungi"/>
</dbReference>
<dbReference type="GO" id="GO:0005851">
    <property type="term" value="C:eukaryotic translation initiation factor 2B complex"/>
    <property type="evidence" value="ECO:0007669"/>
    <property type="project" value="EnsemblFungi"/>
</dbReference>
<evidence type="ECO:0000313" key="12">
    <source>
        <dbReference type="Proteomes" id="UP000094236"/>
    </source>
</evidence>
<dbReference type="AlphaFoldDB" id="A0A1E4U1D7"/>
<comment type="similarity">
    <text evidence="2">Belongs to the eIF-2B gamma/epsilon subunits family.</text>
</comment>
<evidence type="ECO:0000313" key="11">
    <source>
        <dbReference type="EMBL" id="ODV97802.1"/>
    </source>
</evidence>
<dbReference type="InterPro" id="IPR029044">
    <property type="entry name" value="Nucleotide-diphossugar_trans"/>
</dbReference>
<dbReference type="EMBL" id="KV454011">
    <property type="protein sequence ID" value="ODV97802.1"/>
    <property type="molecule type" value="Genomic_DNA"/>
</dbReference>
<dbReference type="CDD" id="cd04652">
    <property type="entry name" value="LbH_eIF2B_gamma_C"/>
    <property type="match status" value="1"/>
</dbReference>
<comment type="subunit">
    <text evidence="8">Component of the translation initiation factor 2B (eIF2B) complex which is a heterodecamer of two sets of five different subunits: alpha, beta, gamma, delta and epsilon. Subunits alpha, beta and delta comprise a regulatory subcomplex and subunits epsilon and gamma comprise a catalytic subcomplex. Within the complex, the hexameric regulatory complex resides at the center, with the two heterodimeric catalytic subcomplexes bound on opposite sides.</text>
</comment>
<dbReference type="GO" id="GO:0003743">
    <property type="term" value="F:translation initiation factor activity"/>
    <property type="evidence" value="ECO:0007669"/>
    <property type="project" value="UniProtKB-KW"/>
</dbReference>
<dbReference type="GO" id="GO:0006446">
    <property type="term" value="P:regulation of translational initiation"/>
    <property type="evidence" value="ECO:0007669"/>
    <property type="project" value="EnsemblFungi"/>
</dbReference>
<dbReference type="GO" id="GO:0002183">
    <property type="term" value="P:cytoplasmic translational initiation"/>
    <property type="evidence" value="ECO:0007669"/>
    <property type="project" value="TreeGrafter"/>
</dbReference>
<dbReference type="GO" id="GO:0005829">
    <property type="term" value="C:cytosol"/>
    <property type="evidence" value="ECO:0007669"/>
    <property type="project" value="UniProtKB-SubCell"/>
</dbReference>
<protein>
    <recommendedName>
        <fullName evidence="6">Translation initiation factor eIF2B subunit gamma</fullName>
    </recommendedName>
    <alternativeName>
        <fullName evidence="7">eIF2B GDP-GTP exchange factor subunit gamma</fullName>
    </alternativeName>
</protein>
<dbReference type="PANTHER" id="PTHR45989">
    <property type="entry name" value="TRANSLATION INITIATION FACTOR EIF-2B SUBUNIT GAMMA"/>
    <property type="match status" value="1"/>
</dbReference>
<evidence type="ECO:0000256" key="6">
    <source>
        <dbReference type="ARBA" id="ARBA00044196"/>
    </source>
</evidence>
<accession>A0A1E4U1D7</accession>
<dbReference type="STRING" id="669874.A0A1E4U1D7"/>
<dbReference type="SUPFAM" id="SSF53448">
    <property type="entry name" value="Nucleotide-diphospho-sugar transferases"/>
    <property type="match status" value="1"/>
</dbReference>
<sequence length="468" mass="52974">MEFHAIIFCGKGNLLSPFSSVRASGVPKALLPIANKAMIEYVLEWCDQAPFKEVTVVCDNDDFVAIKPVVDAYINLKRDKDILKFSKMNCIGFDGELLTTTGEIVNSLRDRIISDFVILPCDFITDLPPQVLIEAYRNRSADDLGLGIFYHNSFENIDKKLLKSNYTIYSSQDDGHDNFLDLYSKESIDLQKALQVRTQMIWRYPKSIVSTKLLDSFIFFCSFKILSIVHEEFSKNKANKSCTKIMRDLARRSWKHSTERETIGFFLLPKQCAFVRCNNLSSYLEANRYYLKLQLKSLIQPSIVPKEKGAATIGADSKIGENTNISERTSVKRSVVGNNCNIGKRCRLTGCIIMDNVIVEDEVLLENCIVGAKVVISTKSKLTNCNIEANYTVLKGTQAKGETIIQTSLEGLEDEDDDYGSLYGELSDENEETGPNELGVSEEDEDEYDDYDEEEFEDEFGDTDFFSR</sequence>
<evidence type="ECO:0000256" key="7">
    <source>
        <dbReference type="ARBA" id="ARBA00044229"/>
    </source>
</evidence>
<evidence type="ECO:0000256" key="9">
    <source>
        <dbReference type="SAM" id="MobiDB-lite"/>
    </source>
</evidence>
<dbReference type="OrthoDB" id="10250549at2759"/>
<evidence type="ECO:0000256" key="5">
    <source>
        <dbReference type="ARBA" id="ARBA00022917"/>
    </source>
</evidence>
<feature type="compositionally biased region" description="Acidic residues" evidence="9">
    <location>
        <begin position="426"/>
        <end position="462"/>
    </location>
</feature>
<evidence type="ECO:0000256" key="1">
    <source>
        <dbReference type="ARBA" id="ARBA00004514"/>
    </source>
</evidence>
<dbReference type="Gene3D" id="2.160.10.10">
    <property type="entry name" value="Hexapeptide repeat proteins"/>
    <property type="match status" value="1"/>
</dbReference>
<evidence type="ECO:0000259" key="10">
    <source>
        <dbReference type="Pfam" id="PF25084"/>
    </source>
</evidence>
<keyword evidence="5" id="KW-0648">Protein biosynthesis</keyword>
<keyword evidence="3" id="KW-0963">Cytoplasm</keyword>
<dbReference type="Proteomes" id="UP000094236">
    <property type="component" value="Unassembled WGS sequence"/>
</dbReference>
<dbReference type="InterPro" id="IPR051960">
    <property type="entry name" value="eIF2B_gamma"/>
</dbReference>